<sequence length="105" mass="12250">MGERRRKKSKSNNSRNKSLFIGLYVCYVVFFAQLYCAHVGSPFMCFLHSVLLYYSTLISTFFVFVVWERWKEICCGAPRVLFYFFLVIFSQPSISLAPLCCVCLI</sequence>
<dbReference type="AlphaFoldDB" id="C9ZJG2"/>
<feature type="transmembrane region" description="Helical" evidence="1">
    <location>
        <begin position="46"/>
        <end position="68"/>
    </location>
</feature>
<dbReference type="RefSeq" id="XP_011771826.1">
    <property type="nucleotide sequence ID" value="XM_011773524.1"/>
</dbReference>
<protein>
    <submittedName>
        <fullName evidence="2">Uncharacterized protein</fullName>
    </submittedName>
</protein>
<dbReference type="GeneID" id="23858663"/>
<proteinExistence type="predicted"/>
<feature type="transmembrane region" description="Helical" evidence="1">
    <location>
        <begin position="80"/>
        <end position="99"/>
    </location>
</feature>
<evidence type="ECO:0000313" key="3">
    <source>
        <dbReference type="Proteomes" id="UP000002316"/>
    </source>
</evidence>
<keyword evidence="1" id="KW-1133">Transmembrane helix</keyword>
<evidence type="ECO:0000256" key="1">
    <source>
        <dbReference type="SAM" id="Phobius"/>
    </source>
</evidence>
<dbReference type="EMBL" id="FN554965">
    <property type="protein sequence ID" value="CBH09521.1"/>
    <property type="molecule type" value="Genomic_DNA"/>
</dbReference>
<feature type="transmembrane region" description="Helical" evidence="1">
    <location>
        <begin position="21"/>
        <end position="40"/>
    </location>
</feature>
<organism evidence="2 3">
    <name type="scientific">Trypanosoma brucei gambiense (strain MHOM/CI/86/DAL972)</name>
    <dbReference type="NCBI Taxonomy" id="679716"/>
    <lineage>
        <taxon>Eukaryota</taxon>
        <taxon>Discoba</taxon>
        <taxon>Euglenozoa</taxon>
        <taxon>Kinetoplastea</taxon>
        <taxon>Metakinetoplastina</taxon>
        <taxon>Trypanosomatida</taxon>
        <taxon>Trypanosomatidae</taxon>
        <taxon>Trypanosoma</taxon>
    </lineage>
</organism>
<dbReference type="Proteomes" id="UP000002316">
    <property type="component" value="Chromosome 2"/>
</dbReference>
<keyword evidence="1" id="KW-0812">Transmembrane</keyword>
<gene>
    <name evidence="2" type="ORF">TbgDal_II2650</name>
</gene>
<reference evidence="3" key="1">
    <citation type="journal article" date="2010" name="PLoS Negl. Trop. Dis.">
        <title>The genome sequence of Trypanosoma brucei gambiense, causative agent of chronic human african trypanosomiasis.</title>
        <authorList>
            <person name="Jackson A.P."/>
            <person name="Sanders M."/>
            <person name="Berry A."/>
            <person name="McQuillan J."/>
            <person name="Aslett M.A."/>
            <person name="Quail M.A."/>
            <person name="Chukualim B."/>
            <person name="Capewell P."/>
            <person name="MacLeod A."/>
            <person name="Melville S.E."/>
            <person name="Gibson W."/>
            <person name="Barry J.D."/>
            <person name="Berriman M."/>
            <person name="Hertz-Fowler C."/>
        </authorList>
    </citation>
    <scope>NUCLEOTIDE SEQUENCE [LARGE SCALE GENOMIC DNA]</scope>
    <source>
        <strain evidence="3">MHOM/CI/86/DAL972</strain>
    </source>
</reference>
<evidence type="ECO:0000313" key="2">
    <source>
        <dbReference type="EMBL" id="CBH09521.1"/>
    </source>
</evidence>
<name>C9ZJG2_TRYB9</name>
<dbReference type="KEGG" id="tbg:TbgDal_II2650"/>
<accession>C9ZJG2</accession>
<keyword evidence="1" id="KW-0472">Membrane</keyword>